<dbReference type="AlphaFoldDB" id="A0A5B0SHP8"/>
<proteinExistence type="predicted"/>
<evidence type="ECO:0000313" key="3">
    <source>
        <dbReference type="Proteomes" id="UP000325313"/>
    </source>
</evidence>
<reference evidence="2 3" key="1">
    <citation type="submission" date="2019-05" db="EMBL/GenBank/DDBJ databases">
        <title>Emergence of the Ug99 lineage of the wheat stem rust pathogen through somatic hybridization.</title>
        <authorList>
            <person name="Li F."/>
            <person name="Upadhyaya N.M."/>
            <person name="Sperschneider J."/>
            <person name="Matny O."/>
            <person name="Nguyen-Phuc H."/>
            <person name="Mago R."/>
            <person name="Raley C."/>
            <person name="Miller M.E."/>
            <person name="Silverstein K.A.T."/>
            <person name="Henningsen E."/>
            <person name="Hirsch C.D."/>
            <person name="Visser B."/>
            <person name="Pretorius Z.A."/>
            <person name="Steffenson B.J."/>
            <person name="Schwessinger B."/>
            <person name="Dodds P.N."/>
            <person name="Figueroa M."/>
        </authorList>
    </citation>
    <scope>NUCLEOTIDE SEQUENCE [LARGE SCALE GENOMIC DNA]</scope>
    <source>
        <strain evidence="2 3">Ug99</strain>
    </source>
</reference>
<sequence>MTRQMSSQMIQMSKLNCISGDNNNEDDDEETDDDAPLASNLIGDDEVELEDDDLNDLSDEGEEDQYTTQSCKESLSKF</sequence>
<dbReference type="Proteomes" id="UP000325313">
    <property type="component" value="Unassembled WGS sequence"/>
</dbReference>
<feature type="compositionally biased region" description="Acidic residues" evidence="1">
    <location>
        <begin position="43"/>
        <end position="65"/>
    </location>
</feature>
<organism evidence="2 3">
    <name type="scientific">Puccinia graminis f. sp. tritici</name>
    <dbReference type="NCBI Taxonomy" id="56615"/>
    <lineage>
        <taxon>Eukaryota</taxon>
        <taxon>Fungi</taxon>
        <taxon>Dikarya</taxon>
        <taxon>Basidiomycota</taxon>
        <taxon>Pucciniomycotina</taxon>
        <taxon>Pucciniomycetes</taxon>
        <taxon>Pucciniales</taxon>
        <taxon>Pucciniaceae</taxon>
        <taxon>Puccinia</taxon>
    </lineage>
</organism>
<gene>
    <name evidence="2" type="ORF">PGTUg99_004302</name>
</gene>
<feature type="compositionally biased region" description="Polar residues" evidence="1">
    <location>
        <begin position="66"/>
        <end position="78"/>
    </location>
</feature>
<dbReference type="EMBL" id="VDEP01000008">
    <property type="protein sequence ID" value="KAA1137392.1"/>
    <property type="molecule type" value="Genomic_DNA"/>
</dbReference>
<feature type="compositionally biased region" description="Polar residues" evidence="1">
    <location>
        <begin position="1"/>
        <end position="20"/>
    </location>
</feature>
<name>A0A5B0SHP8_PUCGR</name>
<feature type="region of interest" description="Disordered" evidence="1">
    <location>
        <begin position="1"/>
        <end position="78"/>
    </location>
</feature>
<feature type="compositionally biased region" description="Acidic residues" evidence="1">
    <location>
        <begin position="23"/>
        <end position="35"/>
    </location>
</feature>
<evidence type="ECO:0000313" key="2">
    <source>
        <dbReference type="EMBL" id="KAA1137392.1"/>
    </source>
</evidence>
<evidence type="ECO:0000256" key="1">
    <source>
        <dbReference type="SAM" id="MobiDB-lite"/>
    </source>
</evidence>
<comment type="caution">
    <text evidence="2">The sequence shown here is derived from an EMBL/GenBank/DDBJ whole genome shotgun (WGS) entry which is preliminary data.</text>
</comment>
<accession>A0A5B0SHP8</accession>
<protein>
    <submittedName>
        <fullName evidence="2">Uncharacterized protein</fullName>
    </submittedName>
</protein>